<reference evidence="1 2" key="1">
    <citation type="journal article" date="2016" name="G3 (Bethesda)">
        <title>First Draft Assembly and Annotation of the Genome of a California Endemic Oak Quercus lobata Nee (Fagaceae).</title>
        <authorList>
            <person name="Sork V.L."/>
            <person name="Fitz-Gibbon S.T."/>
            <person name="Puiu D."/>
            <person name="Crepeau M."/>
            <person name="Gugger P.F."/>
            <person name="Sherman R."/>
            <person name="Stevens K."/>
            <person name="Langley C.H."/>
            <person name="Pellegrini M."/>
            <person name="Salzberg S.L."/>
        </authorList>
    </citation>
    <scope>NUCLEOTIDE SEQUENCE [LARGE SCALE GENOMIC DNA]</scope>
    <source>
        <strain evidence="1 2">cv. SW786</strain>
    </source>
</reference>
<dbReference type="SUPFAM" id="SSF53474">
    <property type="entry name" value="alpha/beta-Hydrolases"/>
    <property type="match status" value="1"/>
</dbReference>
<dbReference type="InterPro" id="IPR029058">
    <property type="entry name" value="AB_hydrolase_fold"/>
</dbReference>
<dbReference type="Proteomes" id="UP000594261">
    <property type="component" value="Chromosome 5"/>
</dbReference>
<reference evidence="1" key="2">
    <citation type="submission" date="2021-01" db="UniProtKB">
        <authorList>
            <consortium name="EnsemblPlants"/>
        </authorList>
    </citation>
    <scope>IDENTIFICATION</scope>
</reference>
<accession>A0A7N2R462</accession>
<evidence type="ECO:0000313" key="2">
    <source>
        <dbReference type="Proteomes" id="UP000594261"/>
    </source>
</evidence>
<evidence type="ECO:0000313" key="1">
    <source>
        <dbReference type="EnsemblPlants" id="QL05p004223:mrna"/>
    </source>
</evidence>
<dbReference type="OMA" id="MSPCTIS"/>
<dbReference type="AlphaFoldDB" id="A0A7N2R462"/>
<name>A0A7N2R462_QUELO</name>
<dbReference type="Gramene" id="QL05p004223:mrna">
    <property type="protein sequence ID" value="QL05p004223:mrna"/>
    <property type="gene ID" value="QL05p004223"/>
</dbReference>
<dbReference type="EnsemblPlants" id="QL05p004223:mrna">
    <property type="protein sequence ID" value="QL05p004223:mrna"/>
    <property type="gene ID" value="QL05p004223"/>
</dbReference>
<dbReference type="PANTHER" id="PTHR43139:SF37">
    <property type="entry name" value="ALPHA_BETA-HYDROLASES SUPERFAMILY PROTEIN"/>
    <property type="match status" value="1"/>
</dbReference>
<sequence>MSPCTISLDDQTTMHFWTPNRRQLNKPTLVLIHGYGGNSRWQFFTQEEQLKKIGRNVFDLIVPEKAQDMRPFMNSCIYKSSPFKLIPNFFLMGFVQTICKKNRKEKLELAEHMLSQKADPNLPILTKCAVIWVKKTLLIWGEKDNIFPVFLAHQLQRHLGPKSRLAILKDSGHAVNIDSPNMVNELIKSFVLG</sequence>
<dbReference type="PANTHER" id="PTHR43139">
    <property type="entry name" value="SI:DKEY-122A22.2"/>
    <property type="match status" value="1"/>
</dbReference>
<organism evidence="1 2">
    <name type="scientific">Quercus lobata</name>
    <name type="common">Valley oak</name>
    <dbReference type="NCBI Taxonomy" id="97700"/>
    <lineage>
        <taxon>Eukaryota</taxon>
        <taxon>Viridiplantae</taxon>
        <taxon>Streptophyta</taxon>
        <taxon>Embryophyta</taxon>
        <taxon>Tracheophyta</taxon>
        <taxon>Spermatophyta</taxon>
        <taxon>Magnoliopsida</taxon>
        <taxon>eudicotyledons</taxon>
        <taxon>Gunneridae</taxon>
        <taxon>Pentapetalae</taxon>
        <taxon>rosids</taxon>
        <taxon>fabids</taxon>
        <taxon>Fagales</taxon>
        <taxon>Fagaceae</taxon>
        <taxon>Quercus</taxon>
    </lineage>
</organism>
<keyword evidence="2" id="KW-1185">Reference proteome</keyword>
<protein>
    <submittedName>
        <fullName evidence="1">Uncharacterized protein</fullName>
    </submittedName>
</protein>
<dbReference type="InterPro" id="IPR052370">
    <property type="entry name" value="Meta-cleavage_hydrolase"/>
</dbReference>
<proteinExistence type="predicted"/>
<dbReference type="Gene3D" id="3.40.50.1820">
    <property type="entry name" value="alpha/beta hydrolase"/>
    <property type="match status" value="1"/>
</dbReference>
<dbReference type="InParanoid" id="A0A7N2R462"/>
<dbReference type="EMBL" id="LRBV02000005">
    <property type="status" value="NOT_ANNOTATED_CDS"/>
    <property type="molecule type" value="Genomic_DNA"/>
</dbReference>